<dbReference type="SMART" id="SM00382">
    <property type="entry name" value="AAA"/>
    <property type="match status" value="2"/>
</dbReference>
<dbReference type="FunFam" id="1.20.1560.10:FF:000002">
    <property type="entry name" value="ABC transporter C family member 5"/>
    <property type="match status" value="1"/>
</dbReference>
<keyword evidence="3" id="KW-0813">Transport</keyword>
<comment type="subcellular location">
    <subcellularLocation>
        <location evidence="1">Membrane</location>
        <topology evidence="1">Multi-pass membrane protein</topology>
    </subcellularLocation>
</comment>
<feature type="region of interest" description="Disordered" evidence="16">
    <location>
        <begin position="77"/>
        <end position="97"/>
    </location>
</feature>
<feature type="transmembrane region" description="Helical" evidence="17">
    <location>
        <begin position="463"/>
        <end position="482"/>
    </location>
</feature>
<dbReference type="Pfam" id="PF00664">
    <property type="entry name" value="ABC_membrane"/>
    <property type="match status" value="2"/>
</dbReference>
<feature type="transmembrane region" description="Helical" evidence="17">
    <location>
        <begin position="111"/>
        <end position="137"/>
    </location>
</feature>
<dbReference type="FunFam" id="3.40.50.300:FF:000973">
    <property type="entry name" value="Multidrug resistance-associated protein 4"/>
    <property type="match status" value="1"/>
</dbReference>
<evidence type="ECO:0000256" key="3">
    <source>
        <dbReference type="ARBA" id="ARBA00022448"/>
    </source>
</evidence>
<keyword evidence="7" id="KW-0067">ATP-binding</keyword>
<dbReference type="PANTHER" id="PTHR24223">
    <property type="entry name" value="ATP-BINDING CASSETTE SUB-FAMILY C"/>
    <property type="match status" value="1"/>
</dbReference>
<dbReference type="PROSITE" id="PS50893">
    <property type="entry name" value="ABC_TRANSPORTER_2"/>
    <property type="match status" value="2"/>
</dbReference>
<evidence type="ECO:0000256" key="7">
    <source>
        <dbReference type="ARBA" id="ARBA00022840"/>
    </source>
</evidence>
<dbReference type="GO" id="GO:0016020">
    <property type="term" value="C:membrane"/>
    <property type="evidence" value="ECO:0007669"/>
    <property type="project" value="UniProtKB-SubCell"/>
</dbReference>
<keyword evidence="10 17" id="KW-0472">Membrane</keyword>
<evidence type="ECO:0000256" key="14">
    <source>
        <dbReference type="ARBA" id="ARBA00079144"/>
    </source>
</evidence>
<dbReference type="EnsemblPlants" id="ONIVA01G17540.1">
    <property type="protein sequence ID" value="ONIVA01G17540.1"/>
    <property type="gene ID" value="ONIVA01G17540"/>
</dbReference>
<evidence type="ECO:0000256" key="1">
    <source>
        <dbReference type="ARBA" id="ARBA00004141"/>
    </source>
</evidence>
<feature type="domain" description="ABC transporter" evidence="18">
    <location>
        <begin position="661"/>
        <end position="984"/>
    </location>
</feature>
<dbReference type="HOGENOM" id="CLU_000604_27_6_1"/>
<keyword evidence="4 17" id="KW-0812">Transmembrane</keyword>
<dbReference type="Gramene" id="ONIVA01G17540.1">
    <property type="protein sequence ID" value="ONIVA01G17540.1"/>
    <property type="gene ID" value="ONIVA01G17540"/>
</dbReference>
<feature type="region of interest" description="Disordered" evidence="16">
    <location>
        <begin position="992"/>
        <end position="1035"/>
    </location>
</feature>
<dbReference type="Gene3D" id="3.40.50.300">
    <property type="entry name" value="P-loop containing nucleotide triphosphate hydrolases"/>
    <property type="match status" value="3"/>
</dbReference>
<dbReference type="InterPro" id="IPR044746">
    <property type="entry name" value="ABCC_6TM_D1"/>
</dbReference>
<keyword evidence="5" id="KW-0677">Repeat</keyword>
<organism evidence="20">
    <name type="scientific">Oryza nivara</name>
    <name type="common">Indian wild rice</name>
    <name type="synonym">Oryza sativa f. spontanea</name>
    <dbReference type="NCBI Taxonomy" id="4536"/>
    <lineage>
        <taxon>Eukaryota</taxon>
        <taxon>Viridiplantae</taxon>
        <taxon>Streptophyta</taxon>
        <taxon>Embryophyta</taxon>
        <taxon>Tracheophyta</taxon>
        <taxon>Spermatophyta</taxon>
        <taxon>Magnoliopsida</taxon>
        <taxon>Liliopsida</taxon>
        <taxon>Poales</taxon>
        <taxon>Poaceae</taxon>
        <taxon>BOP clade</taxon>
        <taxon>Oryzoideae</taxon>
        <taxon>Oryzeae</taxon>
        <taxon>Oryzinae</taxon>
        <taxon>Oryza</taxon>
    </lineage>
</organism>
<feature type="transmembrane region" description="Helical" evidence="17">
    <location>
        <begin position="214"/>
        <end position="243"/>
    </location>
</feature>
<evidence type="ECO:0000256" key="12">
    <source>
        <dbReference type="ARBA" id="ARBA00068520"/>
    </source>
</evidence>
<feature type="transmembrane region" description="Helical" evidence="17">
    <location>
        <begin position="562"/>
        <end position="585"/>
    </location>
</feature>
<dbReference type="OMA" id="KTWIMAF"/>
<feature type="transmembrane region" description="Helical" evidence="17">
    <location>
        <begin position="1062"/>
        <end position="1089"/>
    </location>
</feature>
<dbReference type="Gene3D" id="1.20.1560.10">
    <property type="entry name" value="ABC transporter type 1, transmembrane domain"/>
    <property type="match status" value="2"/>
</dbReference>
<dbReference type="InterPro" id="IPR050173">
    <property type="entry name" value="ABC_transporter_C-like"/>
</dbReference>
<feature type="domain" description="ABC transmembrane type-1" evidence="19">
    <location>
        <begin position="1069"/>
        <end position="1308"/>
    </location>
</feature>
<dbReference type="PROSITE" id="PS50929">
    <property type="entry name" value="ABC_TM1F"/>
    <property type="match status" value="2"/>
</dbReference>
<dbReference type="InterPro" id="IPR044726">
    <property type="entry name" value="ABCC_6TM_D2"/>
</dbReference>
<dbReference type="InterPro" id="IPR027417">
    <property type="entry name" value="P-loop_NTPase"/>
</dbReference>
<dbReference type="InterPro" id="IPR017871">
    <property type="entry name" value="ABC_transporter-like_CS"/>
</dbReference>
<dbReference type="eggNOG" id="KOG0054">
    <property type="taxonomic scope" value="Eukaryota"/>
</dbReference>
<dbReference type="FunFam" id="3.40.50.300:FF:000838">
    <property type="entry name" value="ABC multidrug transporter (Eurofung)"/>
    <property type="match status" value="1"/>
</dbReference>
<evidence type="ECO:0000256" key="9">
    <source>
        <dbReference type="ARBA" id="ARBA00022989"/>
    </source>
</evidence>
<feature type="transmembrane region" description="Helical" evidence="17">
    <location>
        <begin position="51"/>
        <end position="73"/>
    </location>
</feature>
<dbReference type="InterPro" id="IPR003593">
    <property type="entry name" value="AAA+_ATPase"/>
</dbReference>
<evidence type="ECO:0000256" key="15">
    <source>
        <dbReference type="ARBA" id="ARBA00082971"/>
    </source>
</evidence>
<comment type="function">
    <text evidence="11">ABC transporter that may affect phytic acid transport and compartmentalization. May function directly or indirectly in removing phytic acid from the cytosol or in vesicle trafficking. Required for phytic acid accumulation in developing seeds. Phytic acid is the primary storage form of phosphorus in cereal grains and other plant seeds.</text>
</comment>
<evidence type="ECO:0000256" key="10">
    <source>
        <dbReference type="ARBA" id="ARBA00023136"/>
    </source>
</evidence>
<keyword evidence="8" id="KW-1278">Translocase</keyword>
<dbReference type="CDD" id="cd18579">
    <property type="entry name" value="ABC_6TM_ABCC_D1"/>
    <property type="match status" value="1"/>
</dbReference>
<dbReference type="GO" id="GO:0140359">
    <property type="term" value="F:ABC-type transporter activity"/>
    <property type="evidence" value="ECO:0007669"/>
    <property type="project" value="InterPro"/>
</dbReference>
<dbReference type="InterPro" id="IPR011527">
    <property type="entry name" value="ABC1_TM_dom"/>
</dbReference>
<feature type="transmembrane region" description="Helical" evidence="17">
    <location>
        <begin position="1134"/>
        <end position="1151"/>
    </location>
</feature>
<feature type="transmembrane region" description="Helical" evidence="17">
    <location>
        <begin position="1101"/>
        <end position="1128"/>
    </location>
</feature>
<dbReference type="CDD" id="cd03244">
    <property type="entry name" value="ABCC_MRP_domain2"/>
    <property type="match status" value="1"/>
</dbReference>
<dbReference type="SUPFAM" id="SSF52540">
    <property type="entry name" value="P-loop containing nucleoside triphosphate hydrolases"/>
    <property type="match status" value="3"/>
</dbReference>
<dbReference type="GO" id="GO:0005524">
    <property type="term" value="F:ATP binding"/>
    <property type="evidence" value="ECO:0007669"/>
    <property type="project" value="UniProtKB-KW"/>
</dbReference>
<evidence type="ECO:0000256" key="2">
    <source>
        <dbReference type="ARBA" id="ARBA00009726"/>
    </source>
</evidence>
<proteinExistence type="inferred from homology"/>
<feature type="transmembrane region" description="Helical" evidence="17">
    <location>
        <begin position="1199"/>
        <end position="1216"/>
    </location>
</feature>
<keyword evidence="21" id="KW-1185">Reference proteome</keyword>
<accession>A0A0E0FLH2</accession>
<reference evidence="20" key="2">
    <citation type="submission" date="2018-04" db="EMBL/GenBank/DDBJ databases">
        <title>OnivRS2 (Oryza nivara Reference Sequence Version 2).</title>
        <authorList>
            <person name="Zhang J."/>
            <person name="Kudrna D."/>
            <person name="Lee S."/>
            <person name="Talag J."/>
            <person name="Rajasekar S."/>
            <person name="Welchert J."/>
            <person name="Hsing Y.-I."/>
            <person name="Wing R.A."/>
        </authorList>
    </citation>
    <scope>NUCLEOTIDE SEQUENCE [LARGE SCALE GENOMIC DNA]</scope>
</reference>
<dbReference type="CDD" id="cd03250">
    <property type="entry name" value="ABCC_MRP_domain1"/>
    <property type="match status" value="1"/>
</dbReference>
<evidence type="ECO:0000256" key="4">
    <source>
        <dbReference type="ARBA" id="ARBA00022692"/>
    </source>
</evidence>
<feature type="transmembrane region" description="Helical" evidence="17">
    <location>
        <begin position="178"/>
        <end position="202"/>
    </location>
</feature>
<dbReference type="STRING" id="4536.A0A0E0FLH2"/>
<feature type="domain" description="ABC transmembrane type-1" evidence="19">
    <location>
        <begin position="350"/>
        <end position="626"/>
    </location>
</feature>
<protein>
    <recommendedName>
        <fullName evidence="12">ABC transporter C family member 13</fullName>
    </recommendedName>
    <alternativeName>
        <fullName evidence="14">Multidrug resistance-associated protein 13</fullName>
    </alternativeName>
    <alternativeName>
        <fullName evidence="15">OsMRP5</fullName>
    </alternativeName>
    <alternativeName>
        <fullName evidence="13">Protein LOW PHYTIC ACID 2</fullName>
    </alternativeName>
</protein>
<dbReference type="PANTHER" id="PTHR24223:SF362">
    <property type="entry name" value="ABC TRANSPORTER C FAMILY MEMBER 4"/>
    <property type="match status" value="1"/>
</dbReference>
<dbReference type="GO" id="GO:0016887">
    <property type="term" value="F:ATP hydrolysis activity"/>
    <property type="evidence" value="ECO:0007669"/>
    <property type="project" value="InterPro"/>
</dbReference>
<evidence type="ECO:0000256" key="17">
    <source>
        <dbReference type="SAM" id="Phobius"/>
    </source>
</evidence>
<sequence length="1572" mass="171639">MDLASSSSAAPAPPWWLTSRTCDVLPSASPSSSGFAEWAAFLFLSDCSQRVLLSALASLFLLLLLCFALRRAVSSSSSSRRRGGGADGIDGDDGKRPLLHRPGPAPAVRVGVGYVVALSASLALAVFYAVLLVLSLVTRGGGGGVLEPVFLALQCAAHLAAAAVVAHEKRFRAAHHPLTLRLFWLAASALAVLLAGSAIARLASGAAALPDDALAIAVLVLSLPLPLLAIAGATGITVVVAAAESSHEEGAEGNGNGEDVRDYKNVTLYATASWPSRLMWAWMHPLLKRGYRAALDLTDVPTLAPEHRPERMYELFLSNWPAAWATKDNNPVRHALLRCFWPLFLLNASLAVLRLTVMYVGPTLIQSFVDFTSASPRRPLWDGVRLVAALLAAKTAEAFCSHQYNFHCQKLGMQIRGALITALYRKGLRLSCSARQKHGLGMIVNYMAVDAQQLSDMMLQIHYLWLMPLQVGVALGLLYLYLGPPVTAALGGVVAVMMFVLAGARRNNRYQFRLMTERDKRMKATNEMLNYMRVIKFQAWEEHFSARIEAFRRGEFGWLTRFMYSISGNIIALWSAPIAIAALVFATSVLLGVRLDAGLVFTATSFFKILQEPMRNFPQSIIQVSQAMVSLGRLDSYMTSAELDEGAVERGPAVGAGMTAVRVRGGEFAWEEEEEAAGQQAVLRGIDIDVRAGTLAAVVGMVGSGKSSLLGCILGEMRKISGENDCLMTVELWKSKLYQEGSRIKSLGGAGADGAAQAVERRRHRLRIGVGLDLLCLSVASLSHSLLFLRLGGRSTSSSLLHCGGGPASCGVRLPGGGAVTVRGSMAYVPQTAWIQNGTIEENILFGRGMQRERYREAIRVCSLDKDLEMMEFGDQTEIGERGINLSGGQKQRIQLARAVYQDADVYLLDDVFSAVDAHTGSDIFRDCVRGALRDKTVLLVTHQLDFLRNAHAIYVMRDGAVAQSGRYHDLLRTGTDFAALVAAHESSMELVESAAPGPSPSPAGNLPLSRQPSSAPKERESASSNGDIKTAKASSRLIKAEERASGHVSFTVYRQYMTEAWGWWGLMLVLAVSVAWQGSTMAADYWLAYQTSGDAFRPALFIKVYAIIAAVSVVIVTVRSLLVATIGLDTANIFFRQVLSTILHAPMSFFDTTPSGRILTRASSDQTNVDLLLPFFVWMSVSMYITVIGVVIMTCQVAWPSVVLVVPLLMLNLWFRKYYISTSRELTRLESITKAPVIHHFSETVQGVMVIRCFQKQDNFFHENLSRLNASLKMDFHNNAANEWLGLRLELIGSLVLCVTALLMVTLPSNIVLPVERIKQFTNIPSEAEWRIKETAPSANWPHKGDIDIIDLKFRYRHNTPLVLKGITLSILGGEKIGVVGRTGSGKSTLIQALFRIVEPSEGKIIIDGIDICTLGLHDLRSRFGIIPQEPVLFEGTIRSNIDPLQLYSDDEIWQALERCQLKDAVTSKPEKLDASVMLKHSRILFMDEATASVDSQTDAVIQKIIREEFSACTIISIAHRIPTVMDCDRVLVIDAGLAKEFDSPANLIERPSLFGALVQEYATRFKVSAP</sequence>
<dbReference type="SUPFAM" id="SSF90123">
    <property type="entry name" value="ABC transporter transmembrane region"/>
    <property type="match status" value="2"/>
</dbReference>
<evidence type="ECO:0000313" key="21">
    <source>
        <dbReference type="Proteomes" id="UP000006591"/>
    </source>
</evidence>
<feature type="transmembrane region" description="Helical" evidence="17">
    <location>
        <begin position="149"/>
        <end position="166"/>
    </location>
</feature>
<evidence type="ECO:0000256" key="5">
    <source>
        <dbReference type="ARBA" id="ARBA00022737"/>
    </source>
</evidence>
<feature type="transmembrane region" description="Helical" evidence="17">
    <location>
        <begin position="1292"/>
        <end position="1314"/>
    </location>
</feature>
<evidence type="ECO:0000256" key="13">
    <source>
        <dbReference type="ARBA" id="ARBA00075361"/>
    </source>
</evidence>
<dbReference type="InterPro" id="IPR003439">
    <property type="entry name" value="ABC_transporter-like_ATP-bd"/>
</dbReference>
<dbReference type="PROSITE" id="PS00211">
    <property type="entry name" value="ABC_TRANSPORTER_1"/>
    <property type="match status" value="1"/>
</dbReference>
<keyword evidence="6" id="KW-0547">Nucleotide-binding</keyword>
<name>A0A0E0FLH2_ORYNI</name>
<reference evidence="20" key="1">
    <citation type="submission" date="2015-04" db="UniProtKB">
        <authorList>
            <consortium name="EnsemblPlants"/>
        </authorList>
    </citation>
    <scope>IDENTIFICATION</scope>
    <source>
        <strain evidence="20">SL10</strain>
    </source>
</reference>
<dbReference type="Pfam" id="PF00005">
    <property type="entry name" value="ABC_tran"/>
    <property type="match status" value="2"/>
</dbReference>
<dbReference type="InterPro" id="IPR036640">
    <property type="entry name" value="ABC1_TM_sf"/>
</dbReference>
<dbReference type="Proteomes" id="UP000006591">
    <property type="component" value="Chromosome 1"/>
</dbReference>
<evidence type="ECO:0000256" key="6">
    <source>
        <dbReference type="ARBA" id="ARBA00022741"/>
    </source>
</evidence>
<keyword evidence="9 17" id="KW-1133">Transmembrane helix</keyword>
<feature type="domain" description="ABC transporter" evidence="18">
    <location>
        <begin position="1348"/>
        <end position="1562"/>
    </location>
</feature>
<evidence type="ECO:0000259" key="18">
    <source>
        <dbReference type="PROSITE" id="PS50893"/>
    </source>
</evidence>
<comment type="similarity">
    <text evidence="2">Belongs to the ABC transporter superfamily. ABCC family. Conjugate transporter (TC 3.A.1.208) subfamily.</text>
</comment>
<evidence type="ECO:0000313" key="20">
    <source>
        <dbReference type="EnsemblPlants" id="ONIVA01G17540.1"/>
    </source>
</evidence>
<evidence type="ECO:0000256" key="8">
    <source>
        <dbReference type="ARBA" id="ARBA00022967"/>
    </source>
</evidence>
<dbReference type="CDD" id="cd18580">
    <property type="entry name" value="ABC_6TM_ABCC_D2"/>
    <property type="match status" value="1"/>
</dbReference>
<dbReference type="FunFam" id="1.20.1560.10:FF:000003">
    <property type="entry name" value="ABC transporter C family member 10"/>
    <property type="match status" value="1"/>
</dbReference>
<feature type="transmembrane region" description="Helical" evidence="17">
    <location>
        <begin position="488"/>
        <end position="504"/>
    </location>
</feature>
<evidence type="ECO:0000256" key="16">
    <source>
        <dbReference type="SAM" id="MobiDB-lite"/>
    </source>
</evidence>
<feature type="transmembrane region" description="Helical" evidence="17">
    <location>
        <begin position="1172"/>
        <end position="1193"/>
    </location>
</feature>
<evidence type="ECO:0000259" key="19">
    <source>
        <dbReference type="PROSITE" id="PS50929"/>
    </source>
</evidence>
<evidence type="ECO:0000256" key="11">
    <source>
        <dbReference type="ARBA" id="ARBA00057614"/>
    </source>
</evidence>